<dbReference type="GO" id="GO:0016020">
    <property type="term" value="C:membrane"/>
    <property type="evidence" value="ECO:0007669"/>
    <property type="project" value="TreeGrafter"/>
</dbReference>
<dbReference type="OrthoDB" id="726159at2"/>
<dbReference type="EMBL" id="QLLL01000010">
    <property type="protein sequence ID" value="RAI99373.1"/>
    <property type="molecule type" value="Genomic_DNA"/>
</dbReference>
<dbReference type="PANTHER" id="PTHR22600:SF57">
    <property type="entry name" value="BETA-N-ACETYLHEXOSAMINIDASE"/>
    <property type="match status" value="1"/>
</dbReference>
<keyword evidence="13" id="KW-1185">Reference proteome</keyword>
<comment type="catalytic activity">
    <reaction evidence="1">
        <text>Hydrolysis of terminal non-reducing N-acetyl-D-hexosamine residues in N-acetyl-beta-D-hexosaminides.</text>
        <dbReference type="EC" id="3.2.1.52"/>
    </reaction>
</comment>
<dbReference type="SUPFAM" id="SSF55545">
    <property type="entry name" value="beta-N-acetylhexosaminidase-like domain"/>
    <property type="match status" value="1"/>
</dbReference>
<dbReference type="InterPro" id="IPR015883">
    <property type="entry name" value="Glyco_hydro_20_cat"/>
</dbReference>
<feature type="domain" description="Beta-hexosaminidase bacterial type N-terminal" evidence="10">
    <location>
        <begin position="37"/>
        <end position="159"/>
    </location>
</feature>
<dbReference type="Gene3D" id="2.60.120.260">
    <property type="entry name" value="Galactose-binding domain-like"/>
    <property type="match status" value="1"/>
</dbReference>
<dbReference type="SUPFAM" id="SSF49785">
    <property type="entry name" value="Galactose-binding domain-like"/>
    <property type="match status" value="1"/>
</dbReference>
<dbReference type="Gene3D" id="3.30.379.10">
    <property type="entry name" value="Chitobiase/beta-hexosaminidase domain 2-like"/>
    <property type="match status" value="1"/>
</dbReference>
<evidence type="ECO:0000256" key="5">
    <source>
        <dbReference type="ARBA" id="ARBA00023295"/>
    </source>
</evidence>
<comment type="similarity">
    <text evidence="2">Belongs to the glycosyl hydrolase 20 family.</text>
</comment>
<evidence type="ECO:0000256" key="3">
    <source>
        <dbReference type="ARBA" id="ARBA00012663"/>
    </source>
</evidence>
<dbReference type="Proteomes" id="UP000249547">
    <property type="component" value="Unassembled WGS sequence"/>
</dbReference>
<organism evidence="12 13">
    <name type="scientific">Chitinophaga skermanii</name>
    <dbReference type="NCBI Taxonomy" id="331697"/>
    <lineage>
        <taxon>Bacteria</taxon>
        <taxon>Pseudomonadati</taxon>
        <taxon>Bacteroidota</taxon>
        <taxon>Chitinophagia</taxon>
        <taxon>Chitinophagales</taxon>
        <taxon>Chitinophagaceae</taxon>
        <taxon>Chitinophaga</taxon>
    </lineage>
</organism>
<dbReference type="CDD" id="cd06563">
    <property type="entry name" value="GH20_chitobiase-like"/>
    <property type="match status" value="1"/>
</dbReference>
<feature type="domain" description="F5/8 type C" evidence="9">
    <location>
        <begin position="650"/>
        <end position="741"/>
    </location>
</feature>
<dbReference type="InterPro" id="IPR017853">
    <property type="entry name" value="GH"/>
</dbReference>
<evidence type="ECO:0000256" key="1">
    <source>
        <dbReference type="ARBA" id="ARBA00001231"/>
    </source>
</evidence>
<protein>
    <recommendedName>
        <fullName evidence="3">beta-N-acetylhexosaminidase</fullName>
        <ecNumber evidence="3">3.2.1.52</ecNumber>
    </recommendedName>
</protein>
<evidence type="ECO:0000259" key="9">
    <source>
        <dbReference type="Pfam" id="PF00754"/>
    </source>
</evidence>
<evidence type="ECO:0000256" key="7">
    <source>
        <dbReference type="SAM" id="SignalP"/>
    </source>
</evidence>
<dbReference type="GO" id="GO:0004563">
    <property type="term" value="F:beta-N-acetylhexosaminidase activity"/>
    <property type="evidence" value="ECO:0007669"/>
    <property type="project" value="UniProtKB-EC"/>
</dbReference>
<dbReference type="InterPro" id="IPR000421">
    <property type="entry name" value="FA58C"/>
</dbReference>
<dbReference type="AlphaFoldDB" id="A0A327Q664"/>
<dbReference type="InterPro" id="IPR015882">
    <property type="entry name" value="HEX_bac_N"/>
</dbReference>
<evidence type="ECO:0000256" key="2">
    <source>
        <dbReference type="ARBA" id="ARBA00006285"/>
    </source>
</evidence>
<dbReference type="InterPro" id="IPR008979">
    <property type="entry name" value="Galactose-bd-like_sf"/>
</dbReference>
<accession>A0A327Q664</accession>
<dbReference type="RefSeq" id="WP_111599899.1">
    <property type="nucleotide sequence ID" value="NZ_QLLL01000010.1"/>
</dbReference>
<evidence type="ECO:0000313" key="12">
    <source>
        <dbReference type="EMBL" id="RAI99373.1"/>
    </source>
</evidence>
<dbReference type="InterPro" id="IPR025705">
    <property type="entry name" value="Beta_hexosaminidase_sua/sub"/>
</dbReference>
<reference evidence="12 13" key="1">
    <citation type="submission" date="2018-06" db="EMBL/GenBank/DDBJ databases">
        <title>Genomic Encyclopedia of Archaeal and Bacterial Type Strains, Phase II (KMG-II): from individual species to whole genera.</title>
        <authorList>
            <person name="Goeker M."/>
        </authorList>
    </citation>
    <scope>NUCLEOTIDE SEQUENCE [LARGE SCALE GENOMIC DNA]</scope>
    <source>
        <strain evidence="12 13">DSM 23857</strain>
    </source>
</reference>
<evidence type="ECO:0000256" key="6">
    <source>
        <dbReference type="PIRSR" id="PIRSR625705-1"/>
    </source>
</evidence>
<keyword evidence="4" id="KW-0378">Hydrolase</keyword>
<name>A0A327Q664_9BACT</name>
<gene>
    <name evidence="12" type="ORF">LX64_04504</name>
</gene>
<dbReference type="InterPro" id="IPR029018">
    <property type="entry name" value="Hex-like_dom2"/>
</dbReference>
<feature type="active site" description="Proton donor" evidence="6">
    <location>
        <position position="337"/>
    </location>
</feature>
<dbReference type="Pfam" id="PF13290">
    <property type="entry name" value="CHB_HEX_C_1"/>
    <property type="match status" value="1"/>
</dbReference>
<feature type="domain" description="Glycoside hydrolase family 20 catalytic" evidence="8">
    <location>
        <begin position="162"/>
        <end position="506"/>
    </location>
</feature>
<evidence type="ECO:0000256" key="4">
    <source>
        <dbReference type="ARBA" id="ARBA00022801"/>
    </source>
</evidence>
<keyword evidence="5" id="KW-0326">Glycosidase</keyword>
<feature type="signal peptide" evidence="7">
    <location>
        <begin position="1"/>
        <end position="27"/>
    </location>
</feature>
<proteinExistence type="inferred from homology"/>
<keyword evidence="7" id="KW-0732">Signal</keyword>
<evidence type="ECO:0000259" key="11">
    <source>
        <dbReference type="Pfam" id="PF13290"/>
    </source>
</evidence>
<sequence>MIQLKRLFRVALVVSACICCTTYQSFAQSTSATAAKVSIIPLPAKLEQQEGFFIINKGTAILAKDAVEIKTAEVFNAYFSAISGYSLPTTTNATRNVIILTKKQGGPAEGYTITSSPNAITVTGNDNAGMFYGMQTVMQLIPTEKSNTYNLPLVAVEDAPRFGYRGLHLDVSRHFFSIDFIKKFIDLLAMHKMNTFHWHLTDDQGWRIEIKKFPKLQTIASQRKTSMIGNYADNKYDGKPYGGFYTQTEVKDVVKYASERFVTVIPEIEMPGHALAALTAYPELGCTGGPYEVATKWGVFDDVFCAGNDQTFTFLQDVLDEVMPLFPSKLIHIGGDECPKTRWKVCPKCQARMKANNLKDEHALQSYFIQRMEKYINSKGKQIIGWDEILEGGLAPNAAVMSWRGMEGGIEAAKQQHDVVMTPGSHLYFDHYQARGKNEPIAFGGFTPVSKVYSFEPIPKELSNNEKKYIKGAQANLWTEYILSSSQAEYMEYPRATALAEVLWSPADKRNYDDFMNRLKVHFSRLDVKKVNYAKHVFDINATVSQTAKNQVQVAFDTKMENAQIRYTLDGSKPTMKSDIYRKPIIIKENCNLQALIFVKGEPFGNGYAQPFVANLATGKEVTLKDAPADKYNPGNFALVNGIEGSKELNDEQWLGWNGKNMEAVVDLGKPSTVKNISFNTVHAPGKWIYKPKVVTMYASNDGRIYRIIYTENVFNKEGVFKVNAKVPNVPARFIKIVAENFGTIPAGAPAGAGSPAWFFIDEIIVE</sequence>
<dbReference type="PRINTS" id="PR00738">
    <property type="entry name" value="GLHYDRLASE20"/>
</dbReference>
<dbReference type="Gene3D" id="3.20.20.80">
    <property type="entry name" value="Glycosidases"/>
    <property type="match status" value="1"/>
</dbReference>
<evidence type="ECO:0000313" key="13">
    <source>
        <dbReference type="Proteomes" id="UP000249547"/>
    </source>
</evidence>
<comment type="caution">
    <text evidence="12">The sequence shown here is derived from an EMBL/GenBank/DDBJ whole genome shotgun (WGS) entry which is preliminary data.</text>
</comment>
<dbReference type="InterPro" id="IPR059177">
    <property type="entry name" value="GH29D-like_dom"/>
</dbReference>
<dbReference type="SUPFAM" id="SSF51445">
    <property type="entry name" value="(Trans)glycosidases"/>
    <property type="match status" value="1"/>
</dbReference>
<evidence type="ECO:0000259" key="8">
    <source>
        <dbReference type="Pfam" id="PF00728"/>
    </source>
</evidence>
<dbReference type="GO" id="GO:0030203">
    <property type="term" value="P:glycosaminoglycan metabolic process"/>
    <property type="evidence" value="ECO:0007669"/>
    <property type="project" value="TreeGrafter"/>
</dbReference>
<dbReference type="GO" id="GO:0005975">
    <property type="term" value="P:carbohydrate metabolic process"/>
    <property type="evidence" value="ECO:0007669"/>
    <property type="project" value="InterPro"/>
</dbReference>
<dbReference type="Pfam" id="PF00754">
    <property type="entry name" value="F5_F8_type_C"/>
    <property type="match status" value="1"/>
</dbReference>
<dbReference type="EC" id="3.2.1.52" evidence="3"/>
<feature type="domain" description="GH29D-like beta-sandwich" evidence="11">
    <location>
        <begin position="545"/>
        <end position="601"/>
    </location>
</feature>
<feature type="chain" id="PRO_5016276204" description="beta-N-acetylhexosaminidase" evidence="7">
    <location>
        <begin position="28"/>
        <end position="767"/>
    </location>
</feature>
<evidence type="ECO:0000259" key="10">
    <source>
        <dbReference type="Pfam" id="PF02838"/>
    </source>
</evidence>
<dbReference type="Pfam" id="PF00728">
    <property type="entry name" value="Glyco_hydro_20"/>
    <property type="match status" value="1"/>
</dbReference>
<dbReference type="Pfam" id="PF02838">
    <property type="entry name" value="Glyco_hydro_20b"/>
    <property type="match status" value="1"/>
</dbReference>
<dbReference type="PANTHER" id="PTHR22600">
    <property type="entry name" value="BETA-HEXOSAMINIDASE"/>
    <property type="match status" value="1"/>
</dbReference>